<evidence type="ECO:0000313" key="4">
    <source>
        <dbReference type="Proteomes" id="UP000256964"/>
    </source>
</evidence>
<evidence type="ECO:0008006" key="5">
    <source>
        <dbReference type="Google" id="ProtNLM"/>
    </source>
</evidence>
<dbReference type="InterPro" id="IPR025554">
    <property type="entry name" value="DUF4140"/>
</dbReference>
<dbReference type="Pfam" id="PF13598">
    <property type="entry name" value="DUF4139"/>
    <property type="match status" value="1"/>
</dbReference>
<dbReference type="NCBIfam" id="TIGR02231">
    <property type="entry name" value="mucoidy inhibitor MuiA family protein"/>
    <property type="match status" value="1"/>
</dbReference>
<dbReference type="PANTHER" id="PTHR31005:SF8">
    <property type="entry name" value="DUF4139 DOMAIN-CONTAINING PROTEIN"/>
    <property type="match status" value="1"/>
</dbReference>
<feature type="domain" description="DUF4140" evidence="2">
    <location>
        <begin position="19"/>
        <end position="121"/>
    </location>
</feature>
<gene>
    <name evidence="3" type="ORF">OH76DRAFT_895522</name>
</gene>
<dbReference type="STRING" id="139420.A0A371D1A0"/>
<sequence length="591" mass="64648">MSAPTKSFNAVDHPVKAATIFQSSTAELTRAFSVNLTGGRNVLEITGLSSHVDTESPRIHGLDSDARVFDISCDTRLANAPGLRPKKHADVVKKLESNIKILDIERNVHRNEYDMLDQAVKSLANGTPAQMDAFMDRFVQRKLNAMTAVMKCEEAIELLNKELWLLNNDSKGETAGRVIATILAKRPCTVTFQLTYLVTGVSWQPYYDLHASTSEGKPSSKLLLLYCAYITQSTGEDWTNAALTLSTANSQALRNLSVPVIDPLQVTPARSAPQIRNMQPPRRSSDDNLSVCRAVKAPPLPSGSVSRTRQGVARFPQNLEEDDFDVVEGGVDYDISGPPTSVNRSPLSLAYRVDGLVTLPSDGVAHKVSIAALDFSAELKYVCVPRKSTSAFIQGTVKNTSEYELLAGPVSVFMDEGFVTKTFFNLIGVDESFDCVFGIDSALRVTYTRKSQTEHEPARSFAEPTKTTTRTITTTVTNGHAFDISALIIRDSIPLGNEDANIKVMLRKPDGLARVKDGEEITVRLEGQVKDAKARWSKVENGKGGEKDGMYEWVCALPAGETVSLEAEWAVKAPSSVKWEEVANKDGDQKD</sequence>
<evidence type="ECO:0000259" key="2">
    <source>
        <dbReference type="Pfam" id="PF13600"/>
    </source>
</evidence>
<keyword evidence="4" id="KW-1185">Reference proteome</keyword>
<dbReference type="Proteomes" id="UP000256964">
    <property type="component" value="Unassembled WGS sequence"/>
</dbReference>
<protein>
    <recommendedName>
        <fullName evidence="5">DUF4139 domain-containing protein</fullName>
    </recommendedName>
</protein>
<accession>A0A371D1A0</accession>
<dbReference type="InterPro" id="IPR011935">
    <property type="entry name" value="CHP02231"/>
</dbReference>
<dbReference type="EMBL" id="KZ857429">
    <property type="protein sequence ID" value="RDX46293.1"/>
    <property type="molecule type" value="Genomic_DNA"/>
</dbReference>
<reference evidence="3 4" key="1">
    <citation type="journal article" date="2018" name="Biotechnol. Biofuels">
        <title>Integrative visual omics of the white-rot fungus Polyporus brumalis exposes the biotechnological potential of its oxidative enzymes for delignifying raw plant biomass.</title>
        <authorList>
            <person name="Miyauchi S."/>
            <person name="Rancon A."/>
            <person name="Drula E."/>
            <person name="Hage H."/>
            <person name="Chaduli D."/>
            <person name="Favel A."/>
            <person name="Grisel S."/>
            <person name="Henrissat B."/>
            <person name="Herpoel-Gimbert I."/>
            <person name="Ruiz-Duenas F.J."/>
            <person name="Chevret D."/>
            <person name="Hainaut M."/>
            <person name="Lin J."/>
            <person name="Wang M."/>
            <person name="Pangilinan J."/>
            <person name="Lipzen A."/>
            <person name="Lesage-Meessen L."/>
            <person name="Navarro D."/>
            <person name="Riley R."/>
            <person name="Grigoriev I.V."/>
            <person name="Zhou S."/>
            <person name="Raouche S."/>
            <person name="Rosso M.N."/>
        </authorList>
    </citation>
    <scope>NUCLEOTIDE SEQUENCE [LARGE SCALE GENOMIC DNA]</scope>
    <source>
        <strain evidence="3 4">BRFM 1820</strain>
    </source>
</reference>
<feature type="domain" description="DUF4139" evidence="1">
    <location>
        <begin position="193"/>
        <end position="574"/>
    </location>
</feature>
<evidence type="ECO:0000259" key="1">
    <source>
        <dbReference type="Pfam" id="PF13598"/>
    </source>
</evidence>
<dbReference type="AlphaFoldDB" id="A0A371D1A0"/>
<proteinExistence type="predicted"/>
<evidence type="ECO:0000313" key="3">
    <source>
        <dbReference type="EMBL" id="RDX46293.1"/>
    </source>
</evidence>
<dbReference type="PANTHER" id="PTHR31005">
    <property type="entry name" value="DUF4139 DOMAIN-CONTAINING PROTEIN"/>
    <property type="match status" value="1"/>
</dbReference>
<dbReference type="InterPro" id="IPR037291">
    <property type="entry name" value="DUF4139"/>
</dbReference>
<dbReference type="Pfam" id="PF13600">
    <property type="entry name" value="DUF4140"/>
    <property type="match status" value="1"/>
</dbReference>
<name>A0A371D1A0_9APHY</name>
<dbReference type="OrthoDB" id="10068793at2759"/>
<organism evidence="3 4">
    <name type="scientific">Lentinus brumalis</name>
    <dbReference type="NCBI Taxonomy" id="2498619"/>
    <lineage>
        <taxon>Eukaryota</taxon>
        <taxon>Fungi</taxon>
        <taxon>Dikarya</taxon>
        <taxon>Basidiomycota</taxon>
        <taxon>Agaricomycotina</taxon>
        <taxon>Agaricomycetes</taxon>
        <taxon>Polyporales</taxon>
        <taxon>Polyporaceae</taxon>
        <taxon>Lentinus</taxon>
    </lineage>
</organism>